<accession>A0ABP8X8P2</accession>
<reference evidence="2" key="1">
    <citation type="journal article" date="2019" name="Int. J. Syst. Evol. Microbiol.">
        <title>The Global Catalogue of Microorganisms (GCM) 10K type strain sequencing project: providing services to taxonomists for standard genome sequencing and annotation.</title>
        <authorList>
            <consortium name="The Broad Institute Genomics Platform"/>
            <consortium name="The Broad Institute Genome Sequencing Center for Infectious Disease"/>
            <person name="Wu L."/>
            <person name="Ma J."/>
        </authorList>
    </citation>
    <scope>NUCLEOTIDE SEQUENCE [LARGE SCALE GENOMIC DNA]</scope>
    <source>
        <strain evidence="2">JCM 17975</strain>
    </source>
</reference>
<dbReference type="Proteomes" id="UP001500843">
    <property type="component" value="Unassembled WGS sequence"/>
</dbReference>
<dbReference type="EMBL" id="BAABHM010000011">
    <property type="protein sequence ID" value="GAA4702463.1"/>
    <property type="molecule type" value="Genomic_DNA"/>
</dbReference>
<comment type="caution">
    <text evidence="1">The sequence shown here is derived from an EMBL/GenBank/DDBJ whole genome shotgun (WGS) entry which is preliminary data.</text>
</comment>
<proteinExistence type="predicted"/>
<evidence type="ECO:0000313" key="1">
    <source>
        <dbReference type="EMBL" id="GAA4702463.1"/>
    </source>
</evidence>
<sequence>MGTWFQWIADVDATDDEAPRLAEVITSRLAEREILSPDIVQGAAFGDPGYEYGPRWADAVEEAEPWPPGGVRIIATREVFWGGQGEYEWAQCPRCGHRLDPDAHGLLGGVDAWLLASPAPTSCPECRASVELNQWRWHEDYFAFAALGLWFWDWPDLGTIVRDLVRDVAGGHRLVYRAAKL</sequence>
<name>A0ABP8X8P2_9MICO</name>
<keyword evidence="2" id="KW-1185">Reference proteome</keyword>
<organism evidence="1 2">
    <name type="scientific">Promicromonospora umidemergens</name>
    <dbReference type="NCBI Taxonomy" id="629679"/>
    <lineage>
        <taxon>Bacteria</taxon>
        <taxon>Bacillati</taxon>
        <taxon>Actinomycetota</taxon>
        <taxon>Actinomycetes</taxon>
        <taxon>Micrococcales</taxon>
        <taxon>Promicromonosporaceae</taxon>
        <taxon>Promicromonospora</taxon>
    </lineage>
</organism>
<protein>
    <submittedName>
        <fullName evidence="1">Uncharacterized protein</fullName>
    </submittedName>
</protein>
<evidence type="ECO:0000313" key="2">
    <source>
        <dbReference type="Proteomes" id="UP001500843"/>
    </source>
</evidence>
<dbReference type="RefSeq" id="WP_253867466.1">
    <property type="nucleotide sequence ID" value="NZ_BAABHM010000011.1"/>
</dbReference>
<gene>
    <name evidence="1" type="ORF">GCM10023198_24660</name>
</gene>